<feature type="compositionally biased region" description="Acidic residues" evidence="1">
    <location>
        <begin position="272"/>
        <end position="288"/>
    </location>
</feature>
<reference evidence="6" key="2">
    <citation type="journal article" date="2015" name="J. Biotechnol.">
        <title>The structure of the Cyberlindnera jadinii genome and its relation to Candida utilis analyzed by the occurrence of single nucleotide polymorphisms.</title>
        <authorList>
            <person name="Rupp O."/>
            <person name="Brinkrolf K."/>
            <person name="Buerth C."/>
            <person name="Kunigo M."/>
            <person name="Schneider J."/>
            <person name="Jaenicke S."/>
            <person name="Goesmann A."/>
            <person name="Puehler A."/>
            <person name="Jaeger K.-E."/>
            <person name="Ernst J.F."/>
        </authorList>
    </citation>
    <scope>NUCLEOTIDE SEQUENCE [LARGE SCALE GENOMIC DNA]</scope>
    <source>
        <strain evidence="6">ATCC 18201 / CBS 1600 / BCRC 20928 / JCM 3617 / NBRC 0987 / NRRL Y-1542</strain>
    </source>
</reference>
<dbReference type="GO" id="GO:0009986">
    <property type="term" value="C:cell surface"/>
    <property type="evidence" value="ECO:0007669"/>
    <property type="project" value="TreeGrafter"/>
</dbReference>
<dbReference type="EMBL" id="KV453933">
    <property type="protein sequence ID" value="ODV72818.1"/>
    <property type="molecule type" value="Genomic_DNA"/>
</dbReference>
<reference evidence="5 7" key="3">
    <citation type="journal article" date="2016" name="Proc. Natl. Acad. Sci. U.S.A.">
        <title>Comparative genomics of biotechnologically important yeasts.</title>
        <authorList>
            <person name="Riley R."/>
            <person name="Haridas S."/>
            <person name="Wolfe K.H."/>
            <person name="Lopes M.R."/>
            <person name="Hittinger C.T."/>
            <person name="Goeker M."/>
            <person name="Salamov A.A."/>
            <person name="Wisecaver J.H."/>
            <person name="Long T.M."/>
            <person name="Calvey C.H."/>
            <person name="Aerts A.L."/>
            <person name="Barry K.W."/>
            <person name="Choi C."/>
            <person name="Clum A."/>
            <person name="Coughlan A.Y."/>
            <person name="Deshpande S."/>
            <person name="Douglass A.P."/>
            <person name="Hanson S.J."/>
            <person name="Klenk H.-P."/>
            <person name="LaButti K.M."/>
            <person name="Lapidus A."/>
            <person name="Lindquist E.A."/>
            <person name="Lipzen A.M."/>
            <person name="Meier-Kolthoff J.P."/>
            <person name="Ohm R.A."/>
            <person name="Otillar R.P."/>
            <person name="Pangilinan J.L."/>
            <person name="Peng Y."/>
            <person name="Rokas A."/>
            <person name="Rosa C.A."/>
            <person name="Scheuner C."/>
            <person name="Sibirny A.A."/>
            <person name="Slot J.C."/>
            <person name="Stielow J.B."/>
            <person name="Sun H."/>
            <person name="Kurtzman C.P."/>
            <person name="Blackwell M."/>
            <person name="Grigoriev I.V."/>
            <person name="Jeffries T.W."/>
        </authorList>
    </citation>
    <scope>NUCLEOTIDE SEQUENCE [LARGE SCALE GENOMIC DNA]</scope>
    <source>
        <strain evidence="7">ATCC 18201 / CBS 1600 / BCRC 20928 / JCM 3617 / NBRC 0987 / NRRL Y-1542</strain>
        <strain evidence="5">NRRL Y-1542</strain>
    </source>
</reference>
<accession>A0A1E4RZZ6</accession>
<evidence type="ECO:0000313" key="5">
    <source>
        <dbReference type="EMBL" id="ODV72818.1"/>
    </source>
</evidence>
<dbReference type="EMBL" id="CDQK01000003">
    <property type="protein sequence ID" value="CEP22165.1"/>
    <property type="molecule type" value="Genomic_DNA"/>
</dbReference>
<dbReference type="OMA" id="LRCHTHE"/>
<feature type="region of interest" description="Disordered" evidence="1">
    <location>
        <begin position="20"/>
        <end position="39"/>
    </location>
</feature>
<evidence type="ECO:0000313" key="7">
    <source>
        <dbReference type="Proteomes" id="UP000094389"/>
    </source>
</evidence>
<dbReference type="CDD" id="cd11307">
    <property type="entry name" value="M35_Asp_f2_like"/>
    <property type="match status" value="1"/>
</dbReference>
<dbReference type="SUPFAM" id="SSF55486">
    <property type="entry name" value="Metalloproteases ('zincins'), catalytic domain"/>
    <property type="match status" value="1"/>
</dbReference>
<dbReference type="GO" id="GO:0008237">
    <property type="term" value="F:metallopeptidase activity"/>
    <property type="evidence" value="ECO:0007669"/>
    <property type="project" value="InterPro"/>
</dbReference>
<organism evidence="4 6">
    <name type="scientific">Cyberlindnera jadinii (strain ATCC 18201 / CBS 1600 / BCRC 20928 / JCM 3617 / NBRC 0987 / NRRL Y-1542)</name>
    <name type="common">Torula yeast</name>
    <name type="synonym">Candida utilis</name>
    <dbReference type="NCBI Taxonomy" id="983966"/>
    <lineage>
        <taxon>Eukaryota</taxon>
        <taxon>Fungi</taxon>
        <taxon>Dikarya</taxon>
        <taxon>Ascomycota</taxon>
        <taxon>Saccharomycotina</taxon>
        <taxon>Saccharomycetes</taxon>
        <taxon>Phaffomycetales</taxon>
        <taxon>Phaffomycetaceae</taxon>
        <taxon>Cyberlindnera</taxon>
    </lineage>
</organism>
<dbReference type="InterPro" id="IPR029482">
    <property type="entry name" value="HRXXH"/>
</dbReference>
<feature type="compositionally biased region" description="Low complexity" evidence="1">
    <location>
        <begin position="289"/>
        <end position="321"/>
    </location>
</feature>
<evidence type="ECO:0000256" key="1">
    <source>
        <dbReference type="SAM" id="MobiDB-lite"/>
    </source>
</evidence>
<sequence>MKFQLQLLATLSPLVFAQSESDSSSGVSGSLSSGYSSEYSTSDEESATVWVSDQSPLETGEVYEWSANWNPDIQIHQSCNRTQYVQLMSAWEETKELSEHARDHTSRFGNQSYIYRKYFGDAATAEVIGWFDNIVHQDKTTVLFRCDNPDGNCANEGWAGHWRGSNGSDETVICDLSYQTRRSLKQLCSLGYDVSTGQNAVFWSADFLHRLWHTDTVGQSSVDHYADTYDECLELANESPEEAVRNSASLRLYALEVYAYDITLPGQGCSGDSDDEDEPLIGSEDSEDNTQSTSTSEEQSVTEAVSEGASSSATSDIAESTTSEEEDEHDHSHTETDSETNAEATASATSSETASLRCHTHEGGETHCV</sequence>
<dbReference type="GO" id="GO:0005178">
    <property type="term" value="F:integrin binding"/>
    <property type="evidence" value="ECO:0007669"/>
    <property type="project" value="TreeGrafter"/>
</dbReference>
<dbReference type="InterPro" id="IPR039124">
    <property type="entry name" value="PRA1-like"/>
</dbReference>
<feature type="signal peptide" evidence="2">
    <location>
        <begin position="1"/>
        <end position="17"/>
    </location>
</feature>
<feature type="region of interest" description="Disordered" evidence="1">
    <location>
        <begin position="265"/>
        <end position="369"/>
    </location>
</feature>
<name>A0A0H5C2J3_CYBJN</name>
<evidence type="ECO:0000259" key="3">
    <source>
        <dbReference type="Pfam" id="PF13933"/>
    </source>
</evidence>
<dbReference type="Gene3D" id="3.40.390.10">
    <property type="entry name" value="Collagenase (Catalytic Domain)"/>
    <property type="match status" value="1"/>
</dbReference>
<accession>A0A0H5C2J3</accession>
<feature type="chain" id="PRO_5040564451" evidence="2">
    <location>
        <begin position="18"/>
        <end position="369"/>
    </location>
</feature>
<dbReference type="GO" id="GO:0005576">
    <property type="term" value="C:extracellular region"/>
    <property type="evidence" value="ECO:0007669"/>
    <property type="project" value="TreeGrafter"/>
</dbReference>
<dbReference type="Proteomes" id="UP000094389">
    <property type="component" value="Unassembled WGS sequence"/>
</dbReference>
<dbReference type="OrthoDB" id="4689212at2759"/>
<feature type="compositionally biased region" description="Low complexity" evidence="1">
    <location>
        <begin position="339"/>
        <end position="355"/>
    </location>
</feature>
<feature type="domain" description="Putative peptidase" evidence="3">
    <location>
        <begin position="54"/>
        <end position="272"/>
    </location>
</feature>
<keyword evidence="2" id="KW-0732">Signal</keyword>
<dbReference type="GO" id="GO:0009277">
    <property type="term" value="C:fungal-type cell wall"/>
    <property type="evidence" value="ECO:0007669"/>
    <property type="project" value="TreeGrafter"/>
</dbReference>
<dbReference type="InterPro" id="IPR024079">
    <property type="entry name" value="MetalloPept_cat_dom_sf"/>
</dbReference>
<dbReference type="STRING" id="983966.A0A0H5C2J3"/>
<reference evidence="4" key="1">
    <citation type="submission" date="2014-12" db="EMBL/GenBank/DDBJ databases">
        <authorList>
            <person name="Jaenicke S."/>
        </authorList>
    </citation>
    <scope>NUCLEOTIDE SEQUENCE [LARGE SCALE GENOMIC DNA]</scope>
    <source>
        <strain evidence="4">CBS1600</strain>
    </source>
</reference>
<dbReference type="Proteomes" id="UP000038830">
    <property type="component" value="Unassembled WGS sequence"/>
</dbReference>
<dbReference type="PANTHER" id="PTHR39399">
    <property type="entry name" value="PROTEIN ZPS1"/>
    <property type="match status" value="1"/>
</dbReference>
<dbReference type="Pfam" id="PF13933">
    <property type="entry name" value="HRXXH"/>
    <property type="match status" value="1"/>
</dbReference>
<gene>
    <name evidence="4" type="primary">PRA1</name>
    <name evidence="4" type="ORF">BN1211_2441</name>
    <name evidence="5" type="ORF">CYBJADRAFT_168344</name>
</gene>
<dbReference type="GO" id="GO:0008270">
    <property type="term" value="F:zinc ion binding"/>
    <property type="evidence" value="ECO:0007669"/>
    <property type="project" value="TreeGrafter"/>
</dbReference>
<dbReference type="PANTHER" id="PTHR39399:SF1">
    <property type="entry name" value="PROTEIN ZPS1"/>
    <property type="match status" value="1"/>
</dbReference>
<dbReference type="AlphaFoldDB" id="A0A0H5C2J3"/>
<evidence type="ECO:0000313" key="6">
    <source>
        <dbReference type="Proteomes" id="UP000038830"/>
    </source>
</evidence>
<proteinExistence type="predicted"/>
<evidence type="ECO:0000313" key="4">
    <source>
        <dbReference type="EMBL" id="CEP22165.1"/>
    </source>
</evidence>
<protein>
    <submittedName>
        <fullName evidence="4">PRA1 protein</fullName>
    </submittedName>
    <submittedName>
        <fullName evidence="5">Zincin</fullName>
    </submittedName>
</protein>
<feature type="compositionally biased region" description="Basic and acidic residues" evidence="1">
    <location>
        <begin position="359"/>
        <end position="369"/>
    </location>
</feature>
<evidence type="ECO:0000256" key="2">
    <source>
        <dbReference type="SAM" id="SignalP"/>
    </source>
</evidence>
<keyword evidence="7" id="KW-1185">Reference proteome</keyword>